<evidence type="ECO:0000313" key="3">
    <source>
        <dbReference type="Proteomes" id="UP000015105"/>
    </source>
</evidence>
<reference evidence="3" key="1">
    <citation type="journal article" date="2014" name="Science">
        <title>Ancient hybridizations among the ancestral genomes of bread wheat.</title>
        <authorList>
            <consortium name="International Wheat Genome Sequencing Consortium,"/>
            <person name="Marcussen T."/>
            <person name="Sandve S.R."/>
            <person name="Heier L."/>
            <person name="Spannagl M."/>
            <person name="Pfeifer M."/>
            <person name="Jakobsen K.S."/>
            <person name="Wulff B.B."/>
            <person name="Steuernagel B."/>
            <person name="Mayer K.F."/>
            <person name="Olsen O.A."/>
        </authorList>
    </citation>
    <scope>NUCLEOTIDE SEQUENCE [LARGE SCALE GENOMIC DNA]</scope>
    <source>
        <strain evidence="3">cv. AL8/78</strain>
    </source>
</reference>
<reference evidence="2" key="5">
    <citation type="journal article" date="2021" name="G3 (Bethesda)">
        <title>Aegilops tauschii genome assembly Aet v5.0 features greater sequence contiguity and improved annotation.</title>
        <authorList>
            <person name="Wang L."/>
            <person name="Zhu T."/>
            <person name="Rodriguez J.C."/>
            <person name="Deal K.R."/>
            <person name="Dubcovsky J."/>
            <person name="McGuire P.E."/>
            <person name="Lux T."/>
            <person name="Spannagl M."/>
            <person name="Mayer K.F.X."/>
            <person name="Baldrich P."/>
            <person name="Meyers B.C."/>
            <person name="Huo N."/>
            <person name="Gu Y.Q."/>
            <person name="Zhou H."/>
            <person name="Devos K.M."/>
            <person name="Bennetzen J.L."/>
            <person name="Unver T."/>
            <person name="Budak H."/>
            <person name="Gulick P.J."/>
            <person name="Galiba G."/>
            <person name="Kalapos B."/>
            <person name="Nelson D.R."/>
            <person name="Li P."/>
            <person name="You F.M."/>
            <person name="Luo M.C."/>
            <person name="Dvorak J."/>
        </authorList>
    </citation>
    <scope>NUCLEOTIDE SEQUENCE [LARGE SCALE GENOMIC DNA]</scope>
    <source>
        <strain evidence="2">cv. AL8/78</strain>
    </source>
</reference>
<reference evidence="2" key="4">
    <citation type="submission" date="2019-03" db="UniProtKB">
        <authorList>
            <consortium name="EnsemblPlants"/>
        </authorList>
    </citation>
    <scope>IDENTIFICATION</scope>
</reference>
<feature type="region of interest" description="Disordered" evidence="1">
    <location>
        <begin position="1"/>
        <end position="26"/>
    </location>
</feature>
<reference evidence="3" key="2">
    <citation type="journal article" date="2017" name="Nat. Plants">
        <title>The Aegilops tauschii genome reveals multiple impacts of transposons.</title>
        <authorList>
            <person name="Zhao G."/>
            <person name="Zou C."/>
            <person name="Li K."/>
            <person name="Wang K."/>
            <person name="Li T."/>
            <person name="Gao L."/>
            <person name="Zhang X."/>
            <person name="Wang H."/>
            <person name="Yang Z."/>
            <person name="Liu X."/>
            <person name="Jiang W."/>
            <person name="Mao L."/>
            <person name="Kong X."/>
            <person name="Jiao Y."/>
            <person name="Jia J."/>
        </authorList>
    </citation>
    <scope>NUCLEOTIDE SEQUENCE [LARGE SCALE GENOMIC DNA]</scope>
    <source>
        <strain evidence="3">cv. AL8/78</strain>
    </source>
</reference>
<organism evidence="2 3">
    <name type="scientific">Aegilops tauschii subsp. strangulata</name>
    <name type="common">Goatgrass</name>
    <dbReference type="NCBI Taxonomy" id="200361"/>
    <lineage>
        <taxon>Eukaryota</taxon>
        <taxon>Viridiplantae</taxon>
        <taxon>Streptophyta</taxon>
        <taxon>Embryophyta</taxon>
        <taxon>Tracheophyta</taxon>
        <taxon>Spermatophyta</taxon>
        <taxon>Magnoliopsida</taxon>
        <taxon>Liliopsida</taxon>
        <taxon>Poales</taxon>
        <taxon>Poaceae</taxon>
        <taxon>BOP clade</taxon>
        <taxon>Pooideae</taxon>
        <taxon>Triticodae</taxon>
        <taxon>Triticeae</taxon>
        <taxon>Triticinae</taxon>
        <taxon>Aegilops</taxon>
    </lineage>
</organism>
<keyword evidence="3" id="KW-1185">Reference proteome</keyword>
<name>A0A453F0X1_AEGTS</name>
<evidence type="ECO:0000313" key="2">
    <source>
        <dbReference type="EnsemblPlants" id="AET3Gv20536000.15"/>
    </source>
</evidence>
<reference evidence="2" key="3">
    <citation type="journal article" date="2017" name="Nature">
        <title>Genome sequence of the progenitor of the wheat D genome Aegilops tauschii.</title>
        <authorList>
            <person name="Luo M.C."/>
            <person name="Gu Y.Q."/>
            <person name="Puiu D."/>
            <person name="Wang H."/>
            <person name="Twardziok S.O."/>
            <person name="Deal K.R."/>
            <person name="Huo N."/>
            <person name="Zhu T."/>
            <person name="Wang L."/>
            <person name="Wang Y."/>
            <person name="McGuire P.E."/>
            <person name="Liu S."/>
            <person name="Long H."/>
            <person name="Ramasamy R.K."/>
            <person name="Rodriguez J.C."/>
            <person name="Van S.L."/>
            <person name="Yuan L."/>
            <person name="Wang Z."/>
            <person name="Xia Z."/>
            <person name="Xiao L."/>
            <person name="Anderson O.D."/>
            <person name="Ouyang S."/>
            <person name="Liang Y."/>
            <person name="Zimin A.V."/>
            <person name="Pertea G."/>
            <person name="Qi P."/>
            <person name="Bennetzen J.L."/>
            <person name="Dai X."/>
            <person name="Dawson M.W."/>
            <person name="Muller H.G."/>
            <person name="Kugler K."/>
            <person name="Rivarola-Duarte L."/>
            <person name="Spannagl M."/>
            <person name="Mayer K.F.X."/>
            <person name="Lu F.H."/>
            <person name="Bevan M.W."/>
            <person name="Leroy P."/>
            <person name="Li P."/>
            <person name="You F.M."/>
            <person name="Sun Q."/>
            <person name="Liu Z."/>
            <person name="Lyons E."/>
            <person name="Wicker T."/>
            <person name="Salzberg S.L."/>
            <person name="Devos K.M."/>
            <person name="Dvorak J."/>
        </authorList>
    </citation>
    <scope>NUCLEOTIDE SEQUENCE [LARGE SCALE GENOMIC DNA]</scope>
    <source>
        <strain evidence="2">cv. AL8/78</strain>
    </source>
</reference>
<dbReference type="EnsemblPlants" id="AET3Gv20536000.15">
    <property type="protein sequence ID" value="AET3Gv20536000.15"/>
    <property type="gene ID" value="AET3Gv20536000"/>
</dbReference>
<dbReference type="Gramene" id="AET3Gv20536000.15">
    <property type="protein sequence ID" value="AET3Gv20536000.15"/>
    <property type="gene ID" value="AET3Gv20536000"/>
</dbReference>
<sequence length="47" mass="5084">QSSNQLLQQEKPGTGNMPVDGGMPNSFGATDQVNFCSTQMPFMVILH</sequence>
<dbReference type="AlphaFoldDB" id="A0A453F0X1"/>
<protein>
    <submittedName>
        <fullName evidence="2">Uncharacterized protein</fullName>
    </submittedName>
</protein>
<proteinExistence type="predicted"/>
<dbReference type="Proteomes" id="UP000015105">
    <property type="component" value="Chromosome 3D"/>
</dbReference>
<accession>A0A453F0X1</accession>
<evidence type="ECO:0000256" key="1">
    <source>
        <dbReference type="SAM" id="MobiDB-lite"/>
    </source>
</evidence>